<name>A0A075GYJ7_9ARCH</name>
<organism evidence="2">
    <name type="scientific">uncultured marine thaumarchaeote KM3_25_G08</name>
    <dbReference type="NCBI Taxonomy" id="1456105"/>
    <lineage>
        <taxon>Archaea</taxon>
        <taxon>Nitrososphaerota</taxon>
        <taxon>environmental samples</taxon>
    </lineage>
</organism>
<sequence>MCRYDGSRINNNFVRNMKNYVDFVQVCPEVGIGLGTPRKPIRLVKIDGVKSLYQPSSEKNLTKEMHNFTKKFVSSVDNLDGFIFKRDSPTCGISNVRLYHKLGTDSGYQKTSGMFSEGVSAEFPNMVKEDEKRLENITIREHFLTRIFVLANLRESLELQSVEKLFEFYSKNMLLFLCHDEKLTAELGVLFTNEDNFKIISKKFENIIYDILSFPIQKSPMINTFDYMFNFVKSKLSESEKSHYQSLLDEFENNLITHSEISTLLYSWALRYNVQLIIDQSLFDPFPKNLLLDLVESKKQYSVL</sequence>
<accession>A0A075GYJ7</accession>
<dbReference type="AlphaFoldDB" id="A0A075GYJ7"/>
<dbReference type="PANTHER" id="PTHR30087">
    <property type="entry name" value="INNER MEMBRANE PROTEIN"/>
    <property type="match status" value="1"/>
</dbReference>
<proteinExistence type="predicted"/>
<evidence type="ECO:0000259" key="1">
    <source>
        <dbReference type="Pfam" id="PF08349"/>
    </source>
</evidence>
<evidence type="ECO:0000313" key="2">
    <source>
        <dbReference type="EMBL" id="AIF07960.1"/>
    </source>
</evidence>
<dbReference type="InterPro" id="IPR013560">
    <property type="entry name" value="DUF1722"/>
</dbReference>
<dbReference type="EMBL" id="KF900816">
    <property type="protein sequence ID" value="AIF07960.1"/>
    <property type="molecule type" value="Genomic_DNA"/>
</dbReference>
<dbReference type="Pfam" id="PF04463">
    <property type="entry name" value="2-thiour_desulf"/>
    <property type="match status" value="1"/>
</dbReference>
<dbReference type="Pfam" id="PF08349">
    <property type="entry name" value="DUF1722"/>
    <property type="match status" value="1"/>
</dbReference>
<dbReference type="PANTHER" id="PTHR30087:SF0">
    <property type="entry name" value="INNER MEMBRANE PROTEIN"/>
    <property type="match status" value="1"/>
</dbReference>
<protein>
    <recommendedName>
        <fullName evidence="1">DUF1722 domain-containing protein</fullName>
    </recommendedName>
</protein>
<reference evidence="2" key="1">
    <citation type="journal article" date="2014" name="Genome Biol. Evol.">
        <title>Pangenome evidence for extensive interdomain horizontal transfer affecting lineage core and shell genes in uncultured planktonic thaumarchaeota and euryarchaeota.</title>
        <authorList>
            <person name="Deschamps P."/>
            <person name="Zivanovic Y."/>
            <person name="Moreira D."/>
            <person name="Rodriguez-Valera F."/>
            <person name="Lopez-Garcia P."/>
        </authorList>
    </citation>
    <scope>NUCLEOTIDE SEQUENCE</scope>
</reference>
<dbReference type="InterPro" id="IPR007553">
    <property type="entry name" value="2-thiour_desulf"/>
</dbReference>
<feature type="domain" description="DUF1722" evidence="1">
    <location>
        <begin position="174"/>
        <end position="287"/>
    </location>
</feature>